<dbReference type="Gene3D" id="1.10.3720.10">
    <property type="entry name" value="MetI-like"/>
    <property type="match status" value="2"/>
</dbReference>
<dbReference type="Proteomes" id="UP000077748">
    <property type="component" value="Chromosome"/>
</dbReference>
<dbReference type="InterPro" id="IPR035906">
    <property type="entry name" value="MetI-like_sf"/>
</dbReference>
<feature type="transmembrane region" description="Helical" evidence="7">
    <location>
        <begin position="266"/>
        <end position="286"/>
    </location>
</feature>
<accession>A0A1A9KLY3</accession>
<organism evidence="9 10">
    <name type="scientific">Pseudomonas citronellolis</name>
    <dbReference type="NCBI Taxonomy" id="53408"/>
    <lineage>
        <taxon>Bacteria</taxon>
        <taxon>Pseudomonadati</taxon>
        <taxon>Pseudomonadota</taxon>
        <taxon>Gammaproteobacteria</taxon>
        <taxon>Pseudomonadales</taxon>
        <taxon>Pseudomonadaceae</taxon>
        <taxon>Pseudomonas</taxon>
    </lineage>
</organism>
<evidence type="ECO:0000256" key="4">
    <source>
        <dbReference type="ARBA" id="ARBA00022692"/>
    </source>
</evidence>
<feature type="transmembrane region" description="Helical" evidence="7">
    <location>
        <begin position="120"/>
        <end position="137"/>
    </location>
</feature>
<dbReference type="SUPFAM" id="SSF161098">
    <property type="entry name" value="MetI-like"/>
    <property type="match status" value="2"/>
</dbReference>
<gene>
    <name evidence="9" type="ORF">A9C11_15575</name>
</gene>
<evidence type="ECO:0000259" key="8">
    <source>
        <dbReference type="PROSITE" id="PS50928"/>
    </source>
</evidence>
<dbReference type="GO" id="GO:0005275">
    <property type="term" value="F:amine transmembrane transporter activity"/>
    <property type="evidence" value="ECO:0007669"/>
    <property type="project" value="TreeGrafter"/>
</dbReference>
<feature type="transmembrane region" description="Helical" evidence="7">
    <location>
        <begin position="94"/>
        <end position="113"/>
    </location>
</feature>
<dbReference type="PANTHER" id="PTHR47737">
    <property type="entry name" value="GLYCINE BETAINE/PROLINE BETAINE TRANSPORT SYSTEM PERMEASE PROTEIN PROW"/>
    <property type="match status" value="1"/>
</dbReference>
<keyword evidence="2 7" id="KW-0813">Transport</keyword>
<feature type="transmembrane region" description="Helical" evidence="7">
    <location>
        <begin position="499"/>
        <end position="526"/>
    </location>
</feature>
<keyword evidence="4 7" id="KW-0812">Transmembrane</keyword>
<evidence type="ECO:0000256" key="5">
    <source>
        <dbReference type="ARBA" id="ARBA00022989"/>
    </source>
</evidence>
<evidence type="ECO:0000313" key="9">
    <source>
        <dbReference type="EMBL" id="ANI18481.1"/>
    </source>
</evidence>
<proteinExistence type="inferred from homology"/>
<feature type="transmembrane region" description="Helical" evidence="7">
    <location>
        <begin position="432"/>
        <end position="449"/>
    </location>
</feature>
<feature type="transmembrane region" description="Helical" evidence="7">
    <location>
        <begin position="407"/>
        <end position="426"/>
    </location>
</feature>
<name>A0A1A9KLY3_9PSED</name>
<dbReference type="AlphaFoldDB" id="A0A1A9KLY3"/>
<dbReference type="GO" id="GO:0015226">
    <property type="term" value="F:carnitine transmembrane transporter activity"/>
    <property type="evidence" value="ECO:0007669"/>
    <property type="project" value="TreeGrafter"/>
</dbReference>
<feature type="transmembrane region" description="Helical" evidence="7">
    <location>
        <begin position="187"/>
        <end position="214"/>
    </location>
</feature>
<keyword evidence="6 7" id="KW-0472">Membrane</keyword>
<evidence type="ECO:0000256" key="6">
    <source>
        <dbReference type="ARBA" id="ARBA00023136"/>
    </source>
</evidence>
<feature type="transmembrane region" description="Helical" evidence="7">
    <location>
        <begin position="143"/>
        <end position="166"/>
    </location>
</feature>
<reference evidence="9 10" key="1">
    <citation type="submission" date="2016-05" db="EMBL/GenBank/DDBJ databases">
        <title>Genome Sequence of Pseudomonas citronellolis Strain SJTE-3, an Estrogens and Persistent Organic Pollutants degradation strain.</title>
        <authorList>
            <person name="Liang R."/>
        </authorList>
    </citation>
    <scope>NUCLEOTIDE SEQUENCE [LARGE SCALE GENOMIC DNA]</scope>
    <source>
        <strain evidence="9 10">SJTE-3</strain>
    </source>
</reference>
<dbReference type="InterPro" id="IPR000515">
    <property type="entry name" value="MetI-like"/>
</dbReference>
<feature type="transmembrane region" description="Helical" evidence="7">
    <location>
        <begin position="335"/>
        <end position="356"/>
    </location>
</feature>
<sequence length="650" mass="69548">MRPLLSVALTALALGLLALLNQLEWARTFPQAWAVDAGSYVTRFLGAVTALSVGPWTLVDLTRAIASLLSWPERLLTGVLTQGFRFSLFGGGPLWIPAIPWFSVALVCLLTSLRFGGKRLALLVGACLAYLLFTGLWDSALQTLVTVMVAIPIGCGLGLLLGILAYRHPLAEAILEPFYDTMQTLPIFSYLVLIVVFFGFGPVAGLVALVVYAMPPMARITTFALRRTPRSIIELAEITGCTPRQRCWSVQVPAARATLLTGLNQVIMLTFSTVIICAIIGGEGLGAEVLKGLKSMRLGGALVAGVAITLMAIMLDRACRTWVMRRPEQGQARSRLPLLPLCLAIALLGVVAVWFFPAAAHFPSALEFQPGKFLNQQLRVFNLAYQAELSALRDGMISWLLRPARELFGAFGWLTTLLGMGALALAVGGRRLAAMVVLLLGAVALFGLWPKAMLSLYLVMVSTLTAIALGLPLGILAGLNRRAYAVLEVFADTLQTLPAFVYLIPVVVLFEVGDFAAFVAIVLFGLAPVSRYVAASLQQVGGEYKEVARMNGCTPLQEFFHVQLPLAFPQMLLGVNQTIMLSFGMLIVVALVGAQGLEAETLSAIGRVQPGQGLIAGLGIAALAISVDRIVRAAVNKLTPGEKRVSGKKA</sequence>
<dbReference type="EMBL" id="CP015878">
    <property type="protein sequence ID" value="ANI18481.1"/>
    <property type="molecule type" value="Genomic_DNA"/>
</dbReference>
<dbReference type="PANTHER" id="PTHR47737:SF1">
    <property type="entry name" value="GLYCINE BETAINE_PROLINE BETAINE TRANSPORT SYSTEM PERMEASE PROTEIN PROW"/>
    <property type="match status" value="1"/>
</dbReference>
<keyword evidence="3" id="KW-1003">Cell membrane</keyword>
<comment type="subcellular location">
    <subcellularLocation>
        <location evidence="1 7">Cell membrane</location>
        <topology evidence="1 7">Multi-pass membrane protein</topology>
    </subcellularLocation>
</comment>
<keyword evidence="5 7" id="KW-1133">Transmembrane helix</keyword>
<dbReference type="Pfam" id="PF00528">
    <property type="entry name" value="BPD_transp_1"/>
    <property type="match status" value="2"/>
</dbReference>
<feature type="transmembrane region" description="Helical" evidence="7">
    <location>
        <begin position="298"/>
        <end position="315"/>
    </location>
</feature>
<evidence type="ECO:0000256" key="2">
    <source>
        <dbReference type="ARBA" id="ARBA00022448"/>
    </source>
</evidence>
<feature type="domain" description="ABC transmembrane type-1" evidence="8">
    <location>
        <begin position="452"/>
        <end position="631"/>
    </location>
</feature>
<protein>
    <recommendedName>
        <fullName evidence="8">ABC transmembrane type-1 domain-containing protein</fullName>
    </recommendedName>
</protein>
<evidence type="ECO:0000313" key="10">
    <source>
        <dbReference type="Proteomes" id="UP000077748"/>
    </source>
</evidence>
<dbReference type="CDD" id="cd06261">
    <property type="entry name" value="TM_PBP2"/>
    <property type="match status" value="2"/>
</dbReference>
<dbReference type="GO" id="GO:0031460">
    <property type="term" value="P:glycine betaine transport"/>
    <property type="evidence" value="ECO:0007669"/>
    <property type="project" value="TreeGrafter"/>
</dbReference>
<feature type="transmembrane region" description="Helical" evidence="7">
    <location>
        <begin position="456"/>
        <end position="479"/>
    </location>
</feature>
<evidence type="ECO:0000256" key="1">
    <source>
        <dbReference type="ARBA" id="ARBA00004651"/>
    </source>
</evidence>
<feature type="domain" description="ABC transmembrane type-1" evidence="8">
    <location>
        <begin position="136"/>
        <end position="319"/>
    </location>
</feature>
<comment type="similarity">
    <text evidence="7">Belongs to the binding-protein-dependent transport system permease family.</text>
</comment>
<dbReference type="GO" id="GO:0043190">
    <property type="term" value="C:ATP-binding cassette (ABC) transporter complex"/>
    <property type="evidence" value="ECO:0007669"/>
    <property type="project" value="TreeGrafter"/>
</dbReference>
<feature type="transmembrane region" description="Helical" evidence="7">
    <location>
        <begin position="571"/>
        <end position="594"/>
    </location>
</feature>
<evidence type="ECO:0000256" key="7">
    <source>
        <dbReference type="RuleBase" id="RU363032"/>
    </source>
</evidence>
<dbReference type="PROSITE" id="PS50928">
    <property type="entry name" value="ABC_TM1"/>
    <property type="match status" value="2"/>
</dbReference>
<evidence type="ECO:0000256" key="3">
    <source>
        <dbReference type="ARBA" id="ARBA00022475"/>
    </source>
</evidence>
<dbReference type="GO" id="GO:0015871">
    <property type="term" value="P:choline transport"/>
    <property type="evidence" value="ECO:0007669"/>
    <property type="project" value="TreeGrafter"/>
</dbReference>